<dbReference type="SMART" id="SM00367">
    <property type="entry name" value="LRR_CC"/>
    <property type="match status" value="4"/>
</dbReference>
<dbReference type="InterPro" id="IPR001810">
    <property type="entry name" value="F-box_dom"/>
</dbReference>
<proteinExistence type="predicted"/>
<sequence length="406" mass="46336">MDTLNGDCLSQIFLNLDFIERVRLENVCRMFHYVLQQQSTFSDSSKMDISRFLINTSTDYYQQDSLSFLPTVVGVIERCGVYVEHLSFGQRWLRISQPIIDCIANNCKRLSVVDLGAVILNADLSPLLEMVAPQLQEFSLEETSWVNVEWAEKVQDYFKSMKKLRRLNLRSAMFSLTKLAELPNTLRYLEIGAAHSFPAEVMIEFLQKHQELEEFHASPVPVLDQDVIAAVGSLAKLRHLTLGNTYNTELRFDELCNLQNLESLRLNDVFGLTEISLQLILSRVQNLERIALNNCKNVFDYTALGSCGRLQSLEIRNTTQLANEDIFTVCTYGNLKRLVLSNCFNFSSRGVNIALMRCQLKELTINKCARVTDEMMYTLASTQRELESISIQECTAITRQVTSSNT</sequence>
<keyword evidence="3" id="KW-1185">Reference proteome</keyword>
<dbReference type="Gene3D" id="3.80.10.10">
    <property type="entry name" value="Ribonuclease Inhibitor"/>
    <property type="match status" value="2"/>
</dbReference>
<accession>A0A183FGE0</accession>
<dbReference type="InterPro" id="IPR032675">
    <property type="entry name" value="LRR_dom_sf"/>
</dbReference>
<organism evidence="3 4">
    <name type="scientific">Heligmosomoides polygyrus</name>
    <name type="common">Parasitic roundworm</name>
    <dbReference type="NCBI Taxonomy" id="6339"/>
    <lineage>
        <taxon>Eukaryota</taxon>
        <taxon>Metazoa</taxon>
        <taxon>Ecdysozoa</taxon>
        <taxon>Nematoda</taxon>
        <taxon>Chromadorea</taxon>
        <taxon>Rhabditida</taxon>
        <taxon>Rhabditina</taxon>
        <taxon>Rhabditomorpha</taxon>
        <taxon>Strongyloidea</taxon>
        <taxon>Heligmosomidae</taxon>
        <taxon>Heligmosomoides</taxon>
    </lineage>
</organism>
<dbReference type="WBParaSite" id="HPBE_0000571401-mRNA-1">
    <property type="protein sequence ID" value="HPBE_0000571401-mRNA-1"/>
    <property type="gene ID" value="HPBE_0000571401"/>
</dbReference>
<evidence type="ECO:0000313" key="3">
    <source>
        <dbReference type="Proteomes" id="UP000050761"/>
    </source>
</evidence>
<dbReference type="SUPFAM" id="SSF52047">
    <property type="entry name" value="RNI-like"/>
    <property type="match status" value="1"/>
</dbReference>
<dbReference type="InterPro" id="IPR006553">
    <property type="entry name" value="Leu-rich_rpt_Cys-con_subtyp"/>
</dbReference>
<dbReference type="OrthoDB" id="10257471at2759"/>
<dbReference type="Proteomes" id="UP000050761">
    <property type="component" value="Unassembled WGS sequence"/>
</dbReference>
<reference evidence="2 3" key="1">
    <citation type="submission" date="2018-11" db="EMBL/GenBank/DDBJ databases">
        <authorList>
            <consortium name="Pathogen Informatics"/>
        </authorList>
    </citation>
    <scope>NUCLEOTIDE SEQUENCE [LARGE SCALE GENOMIC DNA]</scope>
</reference>
<evidence type="ECO:0000313" key="2">
    <source>
        <dbReference type="EMBL" id="VDO65565.1"/>
    </source>
</evidence>
<dbReference type="GO" id="GO:0019005">
    <property type="term" value="C:SCF ubiquitin ligase complex"/>
    <property type="evidence" value="ECO:0007669"/>
    <property type="project" value="TreeGrafter"/>
</dbReference>
<gene>
    <name evidence="2" type="ORF">HPBE_LOCUS5715</name>
</gene>
<evidence type="ECO:0000259" key="1">
    <source>
        <dbReference type="SMART" id="SM00256"/>
    </source>
</evidence>
<dbReference type="GO" id="GO:0031146">
    <property type="term" value="P:SCF-dependent proteasomal ubiquitin-dependent protein catabolic process"/>
    <property type="evidence" value="ECO:0007669"/>
    <property type="project" value="TreeGrafter"/>
</dbReference>
<feature type="domain" description="F-box" evidence="1">
    <location>
        <begin position="4"/>
        <end position="44"/>
    </location>
</feature>
<dbReference type="PANTHER" id="PTHR13318">
    <property type="entry name" value="PARTNER OF PAIRED, ISOFORM B-RELATED"/>
    <property type="match status" value="1"/>
</dbReference>
<dbReference type="AlphaFoldDB" id="A0A183FGE0"/>
<reference evidence="4" key="2">
    <citation type="submission" date="2019-09" db="UniProtKB">
        <authorList>
            <consortium name="WormBaseParasite"/>
        </authorList>
    </citation>
    <scope>IDENTIFICATION</scope>
</reference>
<evidence type="ECO:0000313" key="4">
    <source>
        <dbReference type="WBParaSite" id="HPBE_0000571401-mRNA-1"/>
    </source>
</evidence>
<protein>
    <submittedName>
        <fullName evidence="4">F-box domain-containing protein</fullName>
    </submittedName>
</protein>
<dbReference type="EMBL" id="UZAH01025524">
    <property type="protein sequence ID" value="VDO65565.1"/>
    <property type="molecule type" value="Genomic_DNA"/>
</dbReference>
<name>A0A183FGE0_HELPZ</name>
<dbReference type="SMART" id="SM00256">
    <property type="entry name" value="FBOX"/>
    <property type="match status" value="1"/>
</dbReference>
<accession>A0A3P8AYN4</accession>